<dbReference type="SUPFAM" id="SSF54427">
    <property type="entry name" value="NTF2-like"/>
    <property type="match status" value="1"/>
</dbReference>
<reference evidence="2" key="1">
    <citation type="submission" date="2023-05" db="EMBL/GenBank/DDBJ databases">
        <title>Sedimentitalea sp. nov. JM2-8.</title>
        <authorList>
            <person name="Huang J."/>
        </authorList>
    </citation>
    <scope>NUCLEOTIDE SEQUENCE [LARGE SCALE GENOMIC DNA]</scope>
    <source>
        <strain evidence="2">KHS03</strain>
    </source>
</reference>
<evidence type="ECO:0000313" key="1">
    <source>
        <dbReference type="EMBL" id="MDU9003332.1"/>
    </source>
</evidence>
<sequence>MDALIAGFQAGSDGARIELTSKLLTHNDHVYFTWQMVTAEGKVAITGIDFGTPDAEGKLAQIIDFFGAPEPL</sequence>
<keyword evidence="2" id="KW-1185">Reference proteome</keyword>
<dbReference type="InterPro" id="IPR032710">
    <property type="entry name" value="NTF2-like_dom_sf"/>
</dbReference>
<accession>A0ABU3VAZ5</accession>
<evidence type="ECO:0000313" key="2">
    <source>
        <dbReference type="Proteomes" id="UP001255416"/>
    </source>
</evidence>
<gene>
    <name evidence="1" type="ORF">QO231_05625</name>
</gene>
<name>A0ABU3VAZ5_9RHOB</name>
<proteinExistence type="predicted"/>
<organism evidence="1 2">
    <name type="scientific">Sedimentitalea todarodis</name>
    <dbReference type="NCBI Taxonomy" id="1631240"/>
    <lineage>
        <taxon>Bacteria</taxon>
        <taxon>Pseudomonadati</taxon>
        <taxon>Pseudomonadota</taxon>
        <taxon>Alphaproteobacteria</taxon>
        <taxon>Rhodobacterales</taxon>
        <taxon>Paracoccaceae</taxon>
        <taxon>Sedimentitalea</taxon>
    </lineage>
</organism>
<dbReference type="RefSeq" id="WP_316774138.1">
    <property type="nucleotide sequence ID" value="NZ_JASMWN010000003.1"/>
</dbReference>
<dbReference type="EMBL" id="JASMWN010000003">
    <property type="protein sequence ID" value="MDU9003332.1"/>
    <property type="molecule type" value="Genomic_DNA"/>
</dbReference>
<dbReference type="Gene3D" id="3.10.450.50">
    <property type="match status" value="1"/>
</dbReference>
<protein>
    <recommendedName>
        <fullName evidence="3">Nuclear transport factor 2 family protein</fullName>
    </recommendedName>
</protein>
<comment type="caution">
    <text evidence="1">The sequence shown here is derived from an EMBL/GenBank/DDBJ whole genome shotgun (WGS) entry which is preliminary data.</text>
</comment>
<evidence type="ECO:0008006" key="3">
    <source>
        <dbReference type="Google" id="ProtNLM"/>
    </source>
</evidence>
<dbReference type="Proteomes" id="UP001255416">
    <property type="component" value="Unassembled WGS sequence"/>
</dbReference>